<evidence type="ECO:0000313" key="1">
    <source>
        <dbReference type="EMBL" id="KZP06194.1"/>
    </source>
</evidence>
<organism evidence="1 2">
    <name type="scientific">Athelia psychrophila</name>
    <dbReference type="NCBI Taxonomy" id="1759441"/>
    <lineage>
        <taxon>Eukaryota</taxon>
        <taxon>Fungi</taxon>
        <taxon>Dikarya</taxon>
        <taxon>Basidiomycota</taxon>
        <taxon>Agaricomycotina</taxon>
        <taxon>Agaricomycetes</taxon>
        <taxon>Agaricomycetidae</taxon>
        <taxon>Atheliales</taxon>
        <taxon>Atheliaceae</taxon>
        <taxon>Athelia</taxon>
    </lineage>
</organism>
<name>A0A167WK78_9AGAM</name>
<proteinExistence type="predicted"/>
<dbReference type="Proteomes" id="UP000076532">
    <property type="component" value="Unassembled WGS sequence"/>
</dbReference>
<gene>
    <name evidence="1" type="ORF">FIBSPDRAFT_876756</name>
</gene>
<accession>A0A167WK78</accession>
<reference evidence="1 2" key="1">
    <citation type="journal article" date="2016" name="Mol. Biol. Evol.">
        <title>Comparative Genomics of Early-Diverging Mushroom-Forming Fungi Provides Insights into the Origins of Lignocellulose Decay Capabilities.</title>
        <authorList>
            <person name="Nagy L.G."/>
            <person name="Riley R."/>
            <person name="Tritt A."/>
            <person name="Adam C."/>
            <person name="Daum C."/>
            <person name="Floudas D."/>
            <person name="Sun H."/>
            <person name="Yadav J.S."/>
            <person name="Pangilinan J."/>
            <person name="Larsson K.H."/>
            <person name="Matsuura K."/>
            <person name="Barry K."/>
            <person name="Labutti K."/>
            <person name="Kuo R."/>
            <person name="Ohm R.A."/>
            <person name="Bhattacharya S.S."/>
            <person name="Shirouzu T."/>
            <person name="Yoshinaga Y."/>
            <person name="Martin F.M."/>
            <person name="Grigoriev I.V."/>
            <person name="Hibbett D.S."/>
        </authorList>
    </citation>
    <scope>NUCLEOTIDE SEQUENCE [LARGE SCALE GENOMIC DNA]</scope>
    <source>
        <strain evidence="1 2">CBS 109695</strain>
    </source>
</reference>
<feature type="non-terminal residue" evidence="1">
    <location>
        <position position="80"/>
    </location>
</feature>
<dbReference type="EMBL" id="KV417800">
    <property type="protein sequence ID" value="KZP06194.1"/>
    <property type="molecule type" value="Genomic_DNA"/>
</dbReference>
<keyword evidence="2" id="KW-1185">Reference proteome</keyword>
<protein>
    <submittedName>
        <fullName evidence="1">Uncharacterized protein</fullName>
    </submittedName>
</protein>
<evidence type="ECO:0000313" key="2">
    <source>
        <dbReference type="Proteomes" id="UP000076532"/>
    </source>
</evidence>
<sequence length="80" mass="8596">MTSRLPPPLLRSHTPSSRINTTFFIASPGSNSMHTFPLSSLLSSISESSASTKPDPPDSCKCYLQFTSSPLAAIAVVDRR</sequence>
<dbReference type="AlphaFoldDB" id="A0A167WK78"/>